<protein>
    <submittedName>
        <fullName evidence="2">Ribonuclease H</fullName>
    </submittedName>
</protein>
<dbReference type="GO" id="GO:0003676">
    <property type="term" value="F:nucleic acid binding"/>
    <property type="evidence" value="ECO:0007669"/>
    <property type="project" value="InterPro"/>
</dbReference>
<sequence>ATYGNRDGAYKEGSATGCGGVICDSNGVWRGGFAKNLGLCSAYVAELWGVFEGLKYAIQKGYNKIEVNVDYMVVDHVIRSKGIGSLLEGALISRNRQLLDLD</sequence>
<comment type="caution">
    <text evidence="2">The sequence shown here is derived from an EMBL/GenBank/DDBJ whole genome shotgun (WGS) entry which is preliminary data.</text>
</comment>
<dbReference type="Pfam" id="PF13456">
    <property type="entry name" value="RVT_3"/>
    <property type="match status" value="1"/>
</dbReference>
<feature type="domain" description="RNase H type-1" evidence="1">
    <location>
        <begin position="5"/>
        <end position="82"/>
    </location>
</feature>
<dbReference type="Proteomes" id="UP000236291">
    <property type="component" value="Unassembled WGS sequence"/>
</dbReference>
<dbReference type="Gene3D" id="3.30.420.10">
    <property type="entry name" value="Ribonuclease H-like superfamily/Ribonuclease H"/>
    <property type="match status" value="1"/>
</dbReference>
<dbReference type="AlphaFoldDB" id="A0A2K3MHS7"/>
<dbReference type="PANTHER" id="PTHR47723">
    <property type="entry name" value="OS05G0353850 PROTEIN"/>
    <property type="match status" value="1"/>
</dbReference>
<evidence type="ECO:0000313" key="3">
    <source>
        <dbReference type="Proteomes" id="UP000236291"/>
    </source>
</evidence>
<dbReference type="EMBL" id="ASHM01062458">
    <property type="protein sequence ID" value="PNX90324.1"/>
    <property type="molecule type" value="Genomic_DNA"/>
</dbReference>
<dbReference type="InterPro" id="IPR012337">
    <property type="entry name" value="RNaseH-like_sf"/>
</dbReference>
<evidence type="ECO:0000259" key="1">
    <source>
        <dbReference type="Pfam" id="PF13456"/>
    </source>
</evidence>
<dbReference type="InterPro" id="IPR053151">
    <property type="entry name" value="RNase_H-like"/>
</dbReference>
<evidence type="ECO:0000313" key="2">
    <source>
        <dbReference type="EMBL" id="PNX90324.1"/>
    </source>
</evidence>
<dbReference type="CDD" id="cd06222">
    <property type="entry name" value="RNase_H_like"/>
    <property type="match status" value="1"/>
</dbReference>
<dbReference type="InterPro" id="IPR036397">
    <property type="entry name" value="RNaseH_sf"/>
</dbReference>
<reference evidence="2 3" key="1">
    <citation type="journal article" date="2014" name="Am. J. Bot.">
        <title>Genome assembly and annotation for red clover (Trifolium pratense; Fabaceae).</title>
        <authorList>
            <person name="Istvanek J."/>
            <person name="Jaros M."/>
            <person name="Krenek A."/>
            <person name="Repkova J."/>
        </authorList>
    </citation>
    <scope>NUCLEOTIDE SEQUENCE [LARGE SCALE GENOMIC DNA]</scope>
    <source>
        <strain evidence="3">cv. Tatra</strain>
        <tissue evidence="2">Young leaves</tissue>
    </source>
</reference>
<feature type="non-terminal residue" evidence="2">
    <location>
        <position position="1"/>
    </location>
</feature>
<proteinExistence type="predicted"/>
<dbReference type="GO" id="GO:0004523">
    <property type="term" value="F:RNA-DNA hybrid ribonuclease activity"/>
    <property type="evidence" value="ECO:0007669"/>
    <property type="project" value="InterPro"/>
</dbReference>
<dbReference type="PANTHER" id="PTHR47723:SF13">
    <property type="entry name" value="PUTATIVE-RELATED"/>
    <property type="match status" value="1"/>
</dbReference>
<accession>A0A2K3MHS7</accession>
<dbReference type="SUPFAM" id="SSF53098">
    <property type="entry name" value="Ribonuclease H-like"/>
    <property type="match status" value="1"/>
</dbReference>
<dbReference type="InterPro" id="IPR044730">
    <property type="entry name" value="RNase_H-like_dom_plant"/>
</dbReference>
<dbReference type="InterPro" id="IPR002156">
    <property type="entry name" value="RNaseH_domain"/>
</dbReference>
<gene>
    <name evidence="2" type="ORF">L195_g046447</name>
</gene>
<reference evidence="2 3" key="2">
    <citation type="journal article" date="2017" name="Front. Plant Sci.">
        <title>Gene Classification and Mining of Molecular Markers Useful in Red Clover (Trifolium pratense) Breeding.</title>
        <authorList>
            <person name="Istvanek J."/>
            <person name="Dluhosova J."/>
            <person name="Dluhos P."/>
            <person name="Patkova L."/>
            <person name="Nedelnik J."/>
            <person name="Repkova J."/>
        </authorList>
    </citation>
    <scope>NUCLEOTIDE SEQUENCE [LARGE SCALE GENOMIC DNA]</scope>
    <source>
        <strain evidence="3">cv. Tatra</strain>
        <tissue evidence="2">Young leaves</tissue>
    </source>
</reference>
<organism evidence="2 3">
    <name type="scientific">Trifolium pratense</name>
    <name type="common">Red clover</name>
    <dbReference type="NCBI Taxonomy" id="57577"/>
    <lineage>
        <taxon>Eukaryota</taxon>
        <taxon>Viridiplantae</taxon>
        <taxon>Streptophyta</taxon>
        <taxon>Embryophyta</taxon>
        <taxon>Tracheophyta</taxon>
        <taxon>Spermatophyta</taxon>
        <taxon>Magnoliopsida</taxon>
        <taxon>eudicotyledons</taxon>
        <taxon>Gunneridae</taxon>
        <taxon>Pentapetalae</taxon>
        <taxon>rosids</taxon>
        <taxon>fabids</taxon>
        <taxon>Fabales</taxon>
        <taxon>Fabaceae</taxon>
        <taxon>Papilionoideae</taxon>
        <taxon>50 kb inversion clade</taxon>
        <taxon>NPAAA clade</taxon>
        <taxon>Hologalegina</taxon>
        <taxon>IRL clade</taxon>
        <taxon>Trifolieae</taxon>
        <taxon>Trifolium</taxon>
    </lineage>
</organism>
<name>A0A2K3MHS7_TRIPR</name>